<dbReference type="EMBL" id="JAUTXU010000195">
    <property type="protein sequence ID" value="KAK3699609.1"/>
    <property type="molecule type" value="Genomic_DNA"/>
</dbReference>
<reference evidence="1" key="1">
    <citation type="submission" date="2023-07" db="EMBL/GenBank/DDBJ databases">
        <title>Black Yeasts Isolated from many extreme environments.</title>
        <authorList>
            <person name="Coleine C."/>
            <person name="Stajich J.E."/>
            <person name="Selbmann L."/>
        </authorList>
    </citation>
    <scope>NUCLEOTIDE SEQUENCE</scope>
    <source>
        <strain evidence="1">CCFEE 5714</strain>
    </source>
</reference>
<evidence type="ECO:0000313" key="2">
    <source>
        <dbReference type="Proteomes" id="UP001281147"/>
    </source>
</evidence>
<protein>
    <submittedName>
        <fullName evidence="1">Uncharacterized protein</fullName>
    </submittedName>
</protein>
<sequence>MEPTIHTVFEPVTCTWQYIVADPATREAIIIDPVLDYNKETGAIGTSSADKLMQLVDNNEYTITRILETHAHADHLTASRWLQHELSRQQKQQPLVCIGRDITQVQKTMGTIYGIPESQMHGAFDHMLSDGERFHVGNIEAEVVHLPGHTPDHVGYIVGSNIFTGDSMFHPDLGTARCDFPGNFKLYTGHDYPPKDRKVPDGETPGPVPYTTVELQSRKNKHVKVGTQMDQFVKMRTERDASLSEPKLLRQSMHVNLRGGRLPADAVEGFKIDQRPSNIPTVA</sequence>
<accession>A0ACC3MN04</accession>
<gene>
    <name evidence="1" type="ORF">LTR37_016345</name>
</gene>
<organism evidence="1 2">
    <name type="scientific">Vermiconidia calcicola</name>
    <dbReference type="NCBI Taxonomy" id="1690605"/>
    <lineage>
        <taxon>Eukaryota</taxon>
        <taxon>Fungi</taxon>
        <taxon>Dikarya</taxon>
        <taxon>Ascomycota</taxon>
        <taxon>Pezizomycotina</taxon>
        <taxon>Dothideomycetes</taxon>
        <taxon>Dothideomycetidae</taxon>
        <taxon>Mycosphaerellales</taxon>
        <taxon>Extremaceae</taxon>
        <taxon>Vermiconidia</taxon>
    </lineage>
</organism>
<dbReference type="Proteomes" id="UP001281147">
    <property type="component" value="Unassembled WGS sequence"/>
</dbReference>
<comment type="caution">
    <text evidence="1">The sequence shown here is derived from an EMBL/GenBank/DDBJ whole genome shotgun (WGS) entry which is preliminary data.</text>
</comment>
<keyword evidence="2" id="KW-1185">Reference proteome</keyword>
<name>A0ACC3MN04_9PEZI</name>
<evidence type="ECO:0000313" key="1">
    <source>
        <dbReference type="EMBL" id="KAK3699609.1"/>
    </source>
</evidence>
<proteinExistence type="predicted"/>